<evidence type="ECO:0000313" key="4">
    <source>
        <dbReference type="Proteomes" id="UP000823561"/>
    </source>
</evidence>
<evidence type="ECO:0000256" key="2">
    <source>
        <dbReference type="SAM" id="MobiDB-lite"/>
    </source>
</evidence>
<feature type="compositionally biased region" description="Basic residues" evidence="2">
    <location>
        <begin position="1"/>
        <end position="14"/>
    </location>
</feature>
<feature type="compositionally biased region" description="Basic and acidic residues" evidence="2">
    <location>
        <begin position="33"/>
        <end position="45"/>
    </location>
</feature>
<dbReference type="Proteomes" id="UP000823561">
    <property type="component" value="Chromosome 19"/>
</dbReference>
<accession>A0AAV6FXD1</accession>
<feature type="compositionally biased region" description="Basic and acidic residues" evidence="2">
    <location>
        <begin position="15"/>
        <end position="25"/>
    </location>
</feature>
<dbReference type="InterPro" id="IPR031667">
    <property type="entry name" value="RDD1"/>
</dbReference>
<keyword evidence="1" id="KW-0175">Coiled coil</keyword>
<dbReference type="AlphaFoldDB" id="A0AAV6FXD1"/>
<gene>
    <name evidence="3" type="ORF">AALO_G00247800</name>
</gene>
<comment type="caution">
    <text evidence="3">The sequence shown here is derived from an EMBL/GenBank/DDBJ whole genome shotgun (WGS) entry which is preliminary data.</text>
</comment>
<dbReference type="Pfam" id="PF15828">
    <property type="entry name" value="RDD1"/>
    <property type="match status" value="1"/>
</dbReference>
<dbReference type="EMBL" id="JADWDJ010000019">
    <property type="protein sequence ID" value="KAG5265917.1"/>
    <property type="molecule type" value="Genomic_DNA"/>
</dbReference>
<protein>
    <submittedName>
        <fullName evidence="3">Uncharacterized protein</fullName>
    </submittedName>
</protein>
<name>A0AAV6FXD1_9TELE</name>
<evidence type="ECO:0000256" key="1">
    <source>
        <dbReference type="SAM" id="Coils"/>
    </source>
</evidence>
<dbReference type="PANTHER" id="PTHR14680:SF1">
    <property type="entry name" value="REQUIRED FOR DRUG-INDUCED DEATH PROTEIN 1"/>
    <property type="match status" value="1"/>
</dbReference>
<evidence type="ECO:0000313" key="3">
    <source>
        <dbReference type="EMBL" id="KAG5265917.1"/>
    </source>
</evidence>
<dbReference type="PANTHER" id="PTHR14680">
    <property type="entry name" value="SI:DKEY-126G1.9-RELATED"/>
    <property type="match status" value="1"/>
</dbReference>
<reference evidence="3" key="1">
    <citation type="submission" date="2020-10" db="EMBL/GenBank/DDBJ databases">
        <title>Chromosome-scale genome assembly of the Allis shad, Alosa alosa.</title>
        <authorList>
            <person name="Margot Z."/>
            <person name="Christophe K."/>
            <person name="Cabau C."/>
            <person name="Louis A."/>
            <person name="Berthelot C."/>
            <person name="Parey E."/>
            <person name="Roest Crollius H."/>
            <person name="Montfort J."/>
            <person name="Robinson-Rechavi M."/>
            <person name="Bucao C."/>
            <person name="Bouchez O."/>
            <person name="Gislard M."/>
            <person name="Lluch J."/>
            <person name="Milhes M."/>
            <person name="Lampietro C."/>
            <person name="Lopez Roques C."/>
            <person name="Donnadieu C."/>
            <person name="Braasch I."/>
            <person name="Desvignes T."/>
            <person name="Postlethwait J."/>
            <person name="Bobe J."/>
            <person name="Guiguen Y."/>
        </authorList>
    </citation>
    <scope>NUCLEOTIDE SEQUENCE</scope>
    <source>
        <strain evidence="3">M-15738</strain>
        <tissue evidence="3">Blood</tissue>
    </source>
</reference>
<proteinExistence type="predicted"/>
<feature type="region of interest" description="Disordered" evidence="2">
    <location>
        <begin position="1"/>
        <end position="63"/>
    </location>
</feature>
<organism evidence="3 4">
    <name type="scientific">Alosa alosa</name>
    <name type="common">allis shad</name>
    <dbReference type="NCBI Taxonomy" id="278164"/>
    <lineage>
        <taxon>Eukaryota</taxon>
        <taxon>Metazoa</taxon>
        <taxon>Chordata</taxon>
        <taxon>Craniata</taxon>
        <taxon>Vertebrata</taxon>
        <taxon>Euteleostomi</taxon>
        <taxon>Actinopterygii</taxon>
        <taxon>Neopterygii</taxon>
        <taxon>Teleostei</taxon>
        <taxon>Clupei</taxon>
        <taxon>Clupeiformes</taxon>
        <taxon>Clupeoidei</taxon>
        <taxon>Clupeidae</taxon>
        <taxon>Alosa</taxon>
    </lineage>
</organism>
<sequence>MPSRKRIKIKRKAQSKSEDRSRIIECVEDQDEEPRATDHSLEQHNVKNVSNGPDSKSKTGGEKCSKEVHFAFLPDKYEQLKEEIDTSKVKSNEEEFEKRRQKYKQIRKNVGKAVRFSWKCLVVGLQTFASVYSTPLSAASTIIPEMNRAHPRS</sequence>
<feature type="coiled-coil region" evidence="1">
    <location>
        <begin position="77"/>
        <end position="109"/>
    </location>
</feature>
<keyword evidence="4" id="KW-1185">Reference proteome</keyword>